<dbReference type="InterPro" id="IPR036259">
    <property type="entry name" value="MFS_trans_sf"/>
</dbReference>
<dbReference type="KEGG" id="sale:EPH95_17350"/>
<dbReference type="Gene3D" id="1.20.1250.20">
    <property type="entry name" value="MFS general substrate transporter like domains"/>
    <property type="match status" value="1"/>
</dbReference>
<dbReference type="InterPro" id="IPR011701">
    <property type="entry name" value="MFS"/>
</dbReference>
<dbReference type="CDD" id="cd17503">
    <property type="entry name" value="MFS_LmrB_MDR_like"/>
    <property type="match status" value="1"/>
</dbReference>
<evidence type="ECO:0000256" key="1">
    <source>
        <dbReference type="ARBA" id="ARBA00004651"/>
    </source>
</evidence>
<dbReference type="PANTHER" id="PTHR42718:SF9">
    <property type="entry name" value="MAJOR FACILITATOR SUPERFAMILY MULTIDRUG TRANSPORTER MFSC"/>
    <property type="match status" value="1"/>
</dbReference>
<feature type="transmembrane region" description="Helical" evidence="8">
    <location>
        <begin position="386"/>
        <end position="405"/>
    </location>
</feature>
<evidence type="ECO:0000256" key="7">
    <source>
        <dbReference type="ARBA" id="ARBA00023136"/>
    </source>
</evidence>
<dbReference type="SUPFAM" id="SSF103473">
    <property type="entry name" value="MFS general substrate transporter"/>
    <property type="match status" value="1"/>
</dbReference>
<dbReference type="PRINTS" id="PR01036">
    <property type="entry name" value="TCRTETB"/>
</dbReference>
<reference evidence="11" key="1">
    <citation type="submission" date="2019-01" db="EMBL/GenBank/DDBJ databases">
        <title>Genomic analysis of Salicibibacter sp. NKC3-5.</title>
        <authorList>
            <person name="Oh Y.J."/>
        </authorList>
    </citation>
    <scope>NUCLEOTIDE SEQUENCE [LARGE SCALE GENOMIC DNA]</scope>
    <source>
        <strain evidence="11">NKC3-5</strain>
    </source>
</reference>
<evidence type="ECO:0000256" key="6">
    <source>
        <dbReference type="ARBA" id="ARBA00022989"/>
    </source>
</evidence>
<evidence type="ECO:0000259" key="9">
    <source>
        <dbReference type="PROSITE" id="PS50850"/>
    </source>
</evidence>
<dbReference type="Gene3D" id="1.20.1720.10">
    <property type="entry name" value="Multidrug resistance protein D"/>
    <property type="match status" value="1"/>
</dbReference>
<name>A0A514LLJ6_9BACI</name>
<dbReference type="AlphaFoldDB" id="A0A514LLJ6"/>
<sequence>MLRYKVYIVSFFNIYFVYRSICFGQELFTMQETDHPDTKSVSKWGVLIAALLGGFMVILNNSLMNVALPYFMELFQITAVEGQWIVTAFALGMAIVMPLTSYLSKRFGPKKIFLIGTFIFFAGSLAGPFSWNFTSIIFFRLLQGFGGGLIMPLTMMLIFKHFPKNERGLALGIWGVAAMVAPTIGPTLGGILLEFFSWEMLFYINVPTAFIAAGAAVYFLQKDSEPIMLRFDWLGFLFISFGLVAAMVGIDFLQSYPGDLWVYGIIAAGVAGILLFIWQELRSDEPLLNIRILKNAVFSGSLIVISFSVMAMFSVLLLVPILIQDIYGYSPLYAGFALFPQAISMGIAMTIGGRVLDKKGPYIVIMFGVVTTTIATFAIGFSIGQVGIMVLIVCLIFQGIGNGLINTPASTAGLNALKEEHVPAGSAFNNVSRQLIKVICIVFLSIFFEYRRGAHLTANDWTVAGERAVQDSYLLVASLLVASIILVFYLRKRW</sequence>
<feature type="transmembrane region" description="Helical" evidence="8">
    <location>
        <begin position="329"/>
        <end position="350"/>
    </location>
</feature>
<evidence type="ECO:0000313" key="10">
    <source>
        <dbReference type="EMBL" id="QDI92734.1"/>
    </source>
</evidence>
<feature type="domain" description="Major facilitator superfamily (MFS) profile" evidence="9">
    <location>
        <begin position="46"/>
        <end position="494"/>
    </location>
</feature>
<dbReference type="PROSITE" id="PS50850">
    <property type="entry name" value="MFS"/>
    <property type="match status" value="1"/>
</dbReference>
<keyword evidence="6 8" id="KW-1133">Transmembrane helix</keyword>
<feature type="transmembrane region" description="Helical" evidence="8">
    <location>
        <begin position="298"/>
        <end position="323"/>
    </location>
</feature>
<evidence type="ECO:0000313" key="11">
    <source>
        <dbReference type="Proteomes" id="UP000319756"/>
    </source>
</evidence>
<keyword evidence="5 8" id="KW-0812">Transmembrane</keyword>
<feature type="transmembrane region" description="Helical" evidence="8">
    <location>
        <begin position="233"/>
        <end position="254"/>
    </location>
</feature>
<dbReference type="EMBL" id="CP035485">
    <property type="protein sequence ID" value="QDI92734.1"/>
    <property type="molecule type" value="Genomic_DNA"/>
</dbReference>
<feature type="transmembrane region" description="Helical" evidence="8">
    <location>
        <begin position="362"/>
        <end position="380"/>
    </location>
</feature>
<feature type="transmembrane region" description="Helical" evidence="8">
    <location>
        <begin position="202"/>
        <end position="221"/>
    </location>
</feature>
<protein>
    <submittedName>
        <fullName evidence="10">DHA2 family efflux MFS transporter permease subunit</fullName>
    </submittedName>
</protein>
<dbReference type="InterPro" id="IPR020846">
    <property type="entry name" value="MFS_dom"/>
</dbReference>
<keyword evidence="7 8" id="KW-0472">Membrane</keyword>
<evidence type="ECO:0000256" key="5">
    <source>
        <dbReference type="ARBA" id="ARBA00022692"/>
    </source>
</evidence>
<feature type="transmembrane region" description="Helical" evidence="8">
    <location>
        <begin position="435"/>
        <end position="452"/>
    </location>
</feature>
<dbReference type="PANTHER" id="PTHR42718">
    <property type="entry name" value="MAJOR FACILITATOR SUPERFAMILY MULTIDRUG TRANSPORTER MFSC"/>
    <property type="match status" value="1"/>
</dbReference>
<feature type="transmembrane region" description="Helical" evidence="8">
    <location>
        <begin position="171"/>
        <end position="196"/>
    </location>
</feature>
<feature type="transmembrane region" description="Helical" evidence="8">
    <location>
        <begin position="260"/>
        <end position="278"/>
    </location>
</feature>
<keyword evidence="11" id="KW-1185">Reference proteome</keyword>
<accession>A0A514LLJ6</accession>
<evidence type="ECO:0000256" key="2">
    <source>
        <dbReference type="ARBA" id="ARBA00008537"/>
    </source>
</evidence>
<comment type="similarity">
    <text evidence="2">Belongs to the major facilitator superfamily. EmrB family.</text>
</comment>
<dbReference type="GO" id="GO:0022857">
    <property type="term" value="F:transmembrane transporter activity"/>
    <property type="evidence" value="ECO:0007669"/>
    <property type="project" value="InterPro"/>
</dbReference>
<keyword evidence="4" id="KW-1003">Cell membrane</keyword>
<evidence type="ECO:0000256" key="4">
    <source>
        <dbReference type="ARBA" id="ARBA00022475"/>
    </source>
</evidence>
<keyword evidence="3" id="KW-0813">Transport</keyword>
<organism evidence="10 11">
    <name type="scientific">Salicibibacter halophilus</name>
    <dbReference type="NCBI Taxonomy" id="2502791"/>
    <lineage>
        <taxon>Bacteria</taxon>
        <taxon>Bacillati</taxon>
        <taxon>Bacillota</taxon>
        <taxon>Bacilli</taxon>
        <taxon>Bacillales</taxon>
        <taxon>Bacillaceae</taxon>
        <taxon>Salicibibacter</taxon>
    </lineage>
</organism>
<feature type="transmembrane region" description="Helical" evidence="8">
    <location>
        <begin position="112"/>
        <end position="131"/>
    </location>
</feature>
<feature type="transmembrane region" description="Helical" evidence="8">
    <location>
        <begin position="137"/>
        <end position="159"/>
    </location>
</feature>
<evidence type="ECO:0000256" key="8">
    <source>
        <dbReference type="SAM" id="Phobius"/>
    </source>
</evidence>
<dbReference type="NCBIfam" id="TIGR00711">
    <property type="entry name" value="efflux_EmrB"/>
    <property type="match status" value="1"/>
</dbReference>
<feature type="transmembrane region" description="Helical" evidence="8">
    <location>
        <begin position="84"/>
        <end position="103"/>
    </location>
</feature>
<evidence type="ECO:0000256" key="3">
    <source>
        <dbReference type="ARBA" id="ARBA00022448"/>
    </source>
</evidence>
<dbReference type="InterPro" id="IPR004638">
    <property type="entry name" value="EmrB-like"/>
</dbReference>
<dbReference type="Proteomes" id="UP000319756">
    <property type="component" value="Chromosome"/>
</dbReference>
<comment type="subcellular location">
    <subcellularLocation>
        <location evidence="1">Cell membrane</location>
        <topology evidence="1">Multi-pass membrane protein</topology>
    </subcellularLocation>
</comment>
<dbReference type="GO" id="GO:0005886">
    <property type="term" value="C:plasma membrane"/>
    <property type="evidence" value="ECO:0007669"/>
    <property type="project" value="UniProtKB-SubCell"/>
</dbReference>
<feature type="transmembrane region" description="Helical" evidence="8">
    <location>
        <begin position="44"/>
        <end position="64"/>
    </location>
</feature>
<feature type="transmembrane region" description="Helical" evidence="8">
    <location>
        <begin position="472"/>
        <end position="490"/>
    </location>
</feature>
<dbReference type="Pfam" id="PF07690">
    <property type="entry name" value="MFS_1"/>
    <property type="match status" value="1"/>
</dbReference>
<proteinExistence type="inferred from homology"/>
<gene>
    <name evidence="10" type="ORF">EPH95_17350</name>
</gene>